<dbReference type="STRING" id="1121393.SAMN02745216_01201"/>
<name>A0A1M6HE57_9BACT</name>
<dbReference type="SUPFAM" id="SSF53335">
    <property type="entry name" value="S-adenosyl-L-methionine-dependent methyltransferases"/>
    <property type="match status" value="1"/>
</dbReference>
<keyword evidence="2" id="KW-0808">Transferase</keyword>
<sequence length="464" mass="53184">MTDNNIAVSVIMPTYNRADLIGRSIKSVLRQTMPDFELIIIDDASTDNTEEVVRSFEDDRIIYIRLEENHLQVHKETGKGDNPRNVGLRRARGRYIGYLDSDDMYRVNFMEEMVQFMDQNPDLGLAYCDAYWHRNLDGKGELSNCNLSIEFGPKIMTIRNIIRTPTVLHTKEAGEKVGFFAPIKTRVPHEGVPYIGPEDWDYWLRISKHYKVKHHAVILVHKINETSDYYNDPDFDPEFQTPDPPPIQVLPESRDIFHKMSTAYEFVQLFEKLKHIEGWLNMTDGYVLHLLAKAGRGNGEIVEVGSFLGLSTCWLALGAKAAGREKITAVDHFQGSAEHQKGAKAECKVLVKQGTTFNQFQENLKSVEVDDYVNPIVASSTEAAKTWDKPIRLLFLDGGHEYESVKADWEAWSPFIIPGGYVAFHDVDTWQEVSRFYYEMLDQNPEYKPVMAVHSLRIVQKAMD</sequence>
<accession>A0A1M6HE57</accession>
<keyword evidence="3" id="KW-1185">Reference proteome</keyword>
<dbReference type="GO" id="GO:0016740">
    <property type="term" value="F:transferase activity"/>
    <property type="evidence" value="ECO:0007669"/>
    <property type="project" value="UniProtKB-KW"/>
</dbReference>
<evidence type="ECO:0000259" key="1">
    <source>
        <dbReference type="Pfam" id="PF00535"/>
    </source>
</evidence>
<dbReference type="SUPFAM" id="SSF53448">
    <property type="entry name" value="Nucleotide-diphospho-sugar transferases"/>
    <property type="match status" value="1"/>
</dbReference>
<dbReference type="PANTHER" id="PTHR43685">
    <property type="entry name" value="GLYCOSYLTRANSFERASE"/>
    <property type="match status" value="1"/>
</dbReference>
<protein>
    <submittedName>
        <fullName evidence="2">Glycosyltransferases involved in cell wall biogenesis</fullName>
    </submittedName>
</protein>
<dbReference type="CDD" id="cd00761">
    <property type="entry name" value="Glyco_tranf_GTA_type"/>
    <property type="match status" value="1"/>
</dbReference>
<dbReference type="InterPro" id="IPR029063">
    <property type="entry name" value="SAM-dependent_MTases_sf"/>
</dbReference>
<dbReference type="Gene3D" id="3.40.50.150">
    <property type="entry name" value="Vaccinia Virus protein VP39"/>
    <property type="match status" value="1"/>
</dbReference>
<dbReference type="Pfam" id="PF00535">
    <property type="entry name" value="Glycos_transf_2"/>
    <property type="match status" value="1"/>
</dbReference>
<dbReference type="OrthoDB" id="9810303at2"/>
<dbReference type="InterPro" id="IPR001173">
    <property type="entry name" value="Glyco_trans_2-like"/>
</dbReference>
<dbReference type="AlphaFoldDB" id="A0A1M6HE57"/>
<gene>
    <name evidence="2" type="ORF">SAMN02745216_01201</name>
</gene>
<evidence type="ECO:0000313" key="2">
    <source>
        <dbReference type="EMBL" id="SHJ20475.1"/>
    </source>
</evidence>
<dbReference type="Gene3D" id="3.90.550.10">
    <property type="entry name" value="Spore Coat Polysaccharide Biosynthesis Protein SpsA, Chain A"/>
    <property type="match status" value="1"/>
</dbReference>
<reference evidence="3" key="1">
    <citation type="submission" date="2016-11" db="EMBL/GenBank/DDBJ databases">
        <authorList>
            <person name="Varghese N."/>
            <person name="Submissions S."/>
        </authorList>
    </citation>
    <scope>NUCLEOTIDE SEQUENCE [LARGE SCALE GENOMIC DNA]</scope>
    <source>
        <strain evidence="3">DSM 16219</strain>
    </source>
</reference>
<dbReference type="InterPro" id="IPR050834">
    <property type="entry name" value="Glycosyltransf_2"/>
</dbReference>
<dbReference type="EMBL" id="FQZU01000005">
    <property type="protein sequence ID" value="SHJ20475.1"/>
    <property type="molecule type" value="Genomic_DNA"/>
</dbReference>
<evidence type="ECO:0000313" key="3">
    <source>
        <dbReference type="Proteomes" id="UP000183994"/>
    </source>
</evidence>
<dbReference type="Proteomes" id="UP000183994">
    <property type="component" value="Unassembled WGS sequence"/>
</dbReference>
<proteinExistence type="predicted"/>
<feature type="domain" description="Glycosyltransferase 2-like" evidence="1">
    <location>
        <begin position="9"/>
        <end position="122"/>
    </location>
</feature>
<dbReference type="InterPro" id="IPR029044">
    <property type="entry name" value="Nucleotide-diphossugar_trans"/>
</dbReference>
<dbReference type="PANTHER" id="PTHR43685:SF2">
    <property type="entry name" value="GLYCOSYLTRANSFERASE 2-LIKE DOMAIN-CONTAINING PROTEIN"/>
    <property type="match status" value="1"/>
</dbReference>
<dbReference type="RefSeq" id="WP_073473959.1">
    <property type="nucleotide sequence ID" value="NZ_FQZU01000005.1"/>
</dbReference>
<dbReference type="Pfam" id="PF13578">
    <property type="entry name" value="Methyltransf_24"/>
    <property type="match status" value="1"/>
</dbReference>
<organism evidence="2 3">
    <name type="scientific">Desulfatibacillum alkenivorans DSM 16219</name>
    <dbReference type="NCBI Taxonomy" id="1121393"/>
    <lineage>
        <taxon>Bacteria</taxon>
        <taxon>Pseudomonadati</taxon>
        <taxon>Thermodesulfobacteriota</taxon>
        <taxon>Desulfobacteria</taxon>
        <taxon>Desulfobacterales</taxon>
        <taxon>Desulfatibacillaceae</taxon>
        <taxon>Desulfatibacillum</taxon>
    </lineage>
</organism>